<dbReference type="RefSeq" id="WP_192754156.1">
    <property type="nucleotide sequence ID" value="NZ_BAABJL010000250.1"/>
</dbReference>
<comment type="caution">
    <text evidence="1">The sequence shown here is derived from an EMBL/GenBank/DDBJ whole genome shotgun (WGS) entry which is preliminary data.</text>
</comment>
<dbReference type="EMBL" id="JADBEM010000001">
    <property type="protein sequence ID" value="MBE1610843.1"/>
    <property type="molecule type" value="Genomic_DNA"/>
</dbReference>
<organism evidence="1 2">
    <name type="scientific">Actinopolymorpha pittospori</name>
    <dbReference type="NCBI Taxonomy" id="648752"/>
    <lineage>
        <taxon>Bacteria</taxon>
        <taxon>Bacillati</taxon>
        <taxon>Actinomycetota</taxon>
        <taxon>Actinomycetes</taxon>
        <taxon>Propionibacteriales</taxon>
        <taxon>Actinopolymorphaceae</taxon>
        <taxon>Actinopolymorpha</taxon>
    </lineage>
</organism>
<keyword evidence="2" id="KW-1185">Reference proteome</keyword>
<accession>A0A927N5W2</accession>
<dbReference type="AlphaFoldDB" id="A0A927N5W2"/>
<reference evidence="1" key="1">
    <citation type="submission" date="2020-10" db="EMBL/GenBank/DDBJ databases">
        <title>Sequencing the genomes of 1000 actinobacteria strains.</title>
        <authorList>
            <person name="Klenk H.-P."/>
        </authorList>
    </citation>
    <scope>NUCLEOTIDE SEQUENCE</scope>
    <source>
        <strain evidence="1">DSM 45354</strain>
    </source>
</reference>
<evidence type="ECO:0000313" key="2">
    <source>
        <dbReference type="Proteomes" id="UP000638648"/>
    </source>
</evidence>
<name>A0A927N5W2_9ACTN</name>
<evidence type="ECO:0000313" key="1">
    <source>
        <dbReference type="EMBL" id="MBE1610843.1"/>
    </source>
</evidence>
<dbReference type="Proteomes" id="UP000638648">
    <property type="component" value="Unassembled WGS sequence"/>
</dbReference>
<gene>
    <name evidence="1" type="ORF">HEB94_007691</name>
</gene>
<protein>
    <submittedName>
        <fullName evidence="1">Uncharacterized protein</fullName>
    </submittedName>
</protein>
<sequence length="99" mass="10334">MTCRSSRGTAVAATAAPGEEWRARLWLAGDGFTCWVEVGSCWPALRGRHRWPGANARWRVGEADVAGSPAGSMATTMAGVSAGAQRTRVVAVPAPVEVP</sequence>
<proteinExistence type="predicted"/>